<organism evidence="1 2">
    <name type="scientific">Helicobacter fennelliae MRY12-0050</name>
    <dbReference type="NCBI Taxonomy" id="1325130"/>
    <lineage>
        <taxon>Bacteria</taxon>
        <taxon>Pseudomonadati</taxon>
        <taxon>Campylobacterota</taxon>
        <taxon>Epsilonproteobacteria</taxon>
        <taxon>Campylobacterales</taxon>
        <taxon>Helicobacteraceae</taxon>
        <taxon>Helicobacter</taxon>
    </lineage>
</organism>
<dbReference type="EMBL" id="BASD01000010">
    <property type="protein sequence ID" value="GAD18917.1"/>
    <property type="molecule type" value="Genomic_DNA"/>
</dbReference>
<comment type="caution">
    <text evidence="1">The sequence shown here is derived from an EMBL/GenBank/DDBJ whole genome shotgun (WGS) entry which is preliminary data.</text>
</comment>
<dbReference type="STRING" id="1325130.HFN_0048"/>
<gene>
    <name evidence="1" type="ORF">HFN_0048</name>
</gene>
<evidence type="ECO:0000313" key="2">
    <source>
        <dbReference type="Proteomes" id="UP000018143"/>
    </source>
</evidence>
<proteinExistence type="predicted"/>
<sequence length="64" mass="7923">MQKSIKKLKNAKMLHSTFHHKSSQTLQNKSHAKYHRNTLRLMYGFRFYELRFCKLKIYKFRLCD</sequence>
<protein>
    <submittedName>
        <fullName evidence="1">Uncharacterized protein</fullName>
    </submittedName>
</protein>
<dbReference type="RefSeq" id="WP_023947910.1">
    <property type="nucleotide sequence ID" value="NZ_BASD01000010.1"/>
</dbReference>
<dbReference type="Proteomes" id="UP000018143">
    <property type="component" value="Unassembled WGS sequence"/>
</dbReference>
<reference evidence="1 2" key="1">
    <citation type="journal article" date="2013" name="Genome Announc.">
        <title>Draft Genome Sequence of Helicobacter fennelliae Strain MRY12-0050, Isolated from a Bacteremia Patient.</title>
        <authorList>
            <person name="Rimbara E."/>
            <person name="Matsui M."/>
            <person name="Mori S."/>
            <person name="Suzuki S."/>
            <person name="Suzuki M."/>
            <person name="Kim H."/>
            <person name="Sekizuka T."/>
            <person name="Kuroda M."/>
            <person name="Shibayama K."/>
        </authorList>
    </citation>
    <scope>NUCLEOTIDE SEQUENCE [LARGE SCALE GENOMIC DNA]</scope>
    <source>
        <strain evidence="1 2">MRY12-0050</strain>
    </source>
</reference>
<keyword evidence="2" id="KW-1185">Reference proteome</keyword>
<name>T1DVX7_9HELI</name>
<accession>T1DVX7</accession>
<dbReference type="AlphaFoldDB" id="T1DVX7"/>
<evidence type="ECO:0000313" key="1">
    <source>
        <dbReference type="EMBL" id="GAD18917.1"/>
    </source>
</evidence>